<keyword evidence="4" id="KW-0712">Selenocysteine</keyword>
<dbReference type="GO" id="GO:0005576">
    <property type="term" value="C:extracellular region"/>
    <property type="evidence" value="ECO:0007669"/>
    <property type="project" value="UniProtKB-SubCell"/>
</dbReference>
<organism evidence="8 9">
    <name type="scientific">Chrysemys picta bellii</name>
    <name type="common">Western painted turtle</name>
    <name type="synonym">Emys bellii</name>
    <dbReference type="NCBI Taxonomy" id="8478"/>
    <lineage>
        <taxon>Eukaryota</taxon>
        <taxon>Metazoa</taxon>
        <taxon>Chordata</taxon>
        <taxon>Craniata</taxon>
        <taxon>Vertebrata</taxon>
        <taxon>Euteleostomi</taxon>
        <taxon>Archelosauria</taxon>
        <taxon>Testudinata</taxon>
        <taxon>Testudines</taxon>
        <taxon>Cryptodira</taxon>
        <taxon>Durocryptodira</taxon>
        <taxon>Testudinoidea</taxon>
        <taxon>Emydidae</taxon>
        <taxon>Chrysemys</taxon>
    </lineage>
</organism>
<dbReference type="Ensembl" id="ENSCPBT00000008195.1">
    <property type="protein sequence ID" value="ENSCPBP00000006807.1"/>
    <property type="gene ID" value="ENSCPBG00000005371.1"/>
</dbReference>
<evidence type="ECO:0000256" key="3">
    <source>
        <dbReference type="ARBA" id="ARBA00022729"/>
    </source>
</evidence>
<feature type="compositionally biased region" description="Basic residues" evidence="6">
    <location>
        <begin position="149"/>
        <end position="159"/>
    </location>
</feature>
<dbReference type="GO" id="GO:0008430">
    <property type="term" value="F:selenium binding"/>
    <property type="evidence" value="ECO:0007669"/>
    <property type="project" value="InterPro"/>
</dbReference>
<dbReference type="PANTHER" id="PTHR10105:SF4">
    <property type="entry name" value="SELENOPROTEIN P2"/>
    <property type="match status" value="1"/>
</dbReference>
<proteinExistence type="predicted"/>
<feature type="compositionally biased region" description="Polar residues" evidence="6">
    <location>
        <begin position="162"/>
        <end position="177"/>
    </location>
</feature>
<dbReference type="Pfam" id="PF04592">
    <property type="entry name" value="SelP_N"/>
    <property type="match status" value="1"/>
</dbReference>
<dbReference type="PANTHER" id="PTHR10105">
    <property type="entry name" value="SELENOPROTEIN P"/>
    <property type="match status" value="1"/>
</dbReference>
<dbReference type="AlphaFoldDB" id="A0A8C3FJV5"/>
<feature type="compositionally biased region" description="Basic residues" evidence="6">
    <location>
        <begin position="125"/>
        <end position="138"/>
    </location>
</feature>
<reference evidence="8" key="3">
    <citation type="submission" date="2025-09" db="UniProtKB">
        <authorList>
            <consortium name="Ensembl"/>
        </authorList>
    </citation>
    <scope>IDENTIFICATION</scope>
</reference>
<dbReference type="GeneTree" id="ENSGT00510000049326"/>
<evidence type="ECO:0000256" key="1">
    <source>
        <dbReference type="ARBA" id="ARBA00004613"/>
    </source>
</evidence>
<dbReference type="InterPro" id="IPR007671">
    <property type="entry name" value="Selenoprotein-P_N"/>
</dbReference>
<keyword evidence="3" id="KW-0732">Signal</keyword>
<feature type="compositionally biased region" description="Low complexity" evidence="6">
    <location>
        <begin position="139"/>
        <end position="148"/>
    </location>
</feature>
<keyword evidence="5" id="KW-0325">Glycoprotein</keyword>
<gene>
    <name evidence="8" type="primary">LOC101930756</name>
</gene>
<evidence type="ECO:0000256" key="6">
    <source>
        <dbReference type="SAM" id="MobiDB-lite"/>
    </source>
</evidence>
<protein>
    <recommendedName>
        <fullName evidence="7">Selenoprotein P N-terminal domain-containing protein</fullName>
    </recommendedName>
</protein>
<sequence>MIVNEKAPLSRAMFWELKRRAPEGVPVYQQEILEPDVWQILDGDKDDFLIYDRCGRLAFHIPLPYSFLHFRYVESAMRVTYAKDVCGNCSLYSNSSLEAHGTAEGPESLTQAPELEEKEQELSPHKSKAHHHHHHRASSNHAPQASSHTHSRHRDHRRRQQPECQQPKRSSAENRNLTPLSLIFIASVTEPPCQEKTGC</sequence>
<dbReference type="InterPro" id="IPR037941">
    <property type="entry name" value="SeP"/>
</dbReference>
<evidence type="ECO:0000259" key="7">
    <source>
        <dbReference type="Pfam" id="PF04592"/>
    </source>
</evidence>
<keyword evidence="2" id="KW-0964">Secreted</keyword>
<feature type="region of interest" description="Disordered" evidence="6">
    <location>
        <begin position="113"/>
        <end position="177"/>
    </location>
</feature>
<reference evidence="8" key="2">
    <citation type="submission" date="2025-08" db="UniProtKB">
        <authorList>
            <consortium name="Ensembl"/>
        </authorList>
    </citation>
    <scope>IDENTIFICATION</scope>
</reference>
<reference evidence="8" key="1">
    <citation type="journal article" date="2015" name="Genome Biol. Evol.">
        <title>Physical Mapping and Refinement of the Painted Turtle Genome (Chrysemys picta) Inform Amniote Genome Evolution and Challenge Turtle-Bird Chromosomal Conservation.</title>
        <authorList>
            <person name="Badenhorst D."/>
            <person name="Hillier L.W."/>
            <person name="Literman R."/>
            <person name="Montiel E.E."/>
            <person name="Radhakrishnan S."/>
            <person name="Shen Y."/>
            <person name="Minx P."/>
            <person name="Janes D.E."/>
            <person name="Warren W.C."/>
            <person name="Edwards S.V."/>
            <person name="Valenzuela N."/>
        </authorList>
    </citation>
    <scope>NUCLEOTIDE SEQUENCE [LARGE SCALE GENOMIC DNA]</scope>
</reference>
<evidence type="ECO:0000256" key="5">
    <source>
        <dbReference type="ARBA" id="ARBA00023180"/>
    </source>
</evidence>
<keyword evidence="9" id="KW-1185">Reference proteome</keyword>
<evidence type="ECO:0000313" key="9">
    <source>
        <dbReference type="Proteomes" id="UP000694380"/>
    </source>
</evidence>
<dbReference type="Proteomes" id="UP000694380">
    <property type="component" value="Chromosome 8"/>
</dbReference>
<dbReference type="GO" id="GO:0001887">
    <property type="term" value="P:selenium compound metabolic process"/>
    <property type="evidence" value="ECO:0007669"/>
    <property type="project" value="TreeGrafter"/>
</dbReference>
<feature type="domain" description="Selenoprotein P N-terminal" evidence="7">
    <location>
        <begin position="1"/>
        <end position="171"/>
    </location>
</feature>
<accession>A0A8C3FJV5</accession>
<evidence type="ECO:0000256" key="4">
    <source>
        <dbReference type="ARBA" id="ARBA00022933"/>
    </source>
</evidence>
<name>A0A8C3FJV5_CHRPI</name>
<evidence type="ECO:0000313" key="8">
    <source>
        <dbReference type="Ensembl" id="ENSCPBP00000006807.1"/>
    </source>
</evidence>
<evidence type="ECO:0000256" key="2">
    <source>
        <dbReference type="ARBA" id="ARBA00022525"/>
    </source>
</evidence>
<comment type="subcellular location">
    <subcellularLocation>
        <location evidence="1">Secreted</location>
    </subcellularLocation>
</comment>